<organism evidence="8 9">
    <name type="scientific">Hibiscus trionum</name>
    <name type="common">Flower of an hour</name>
    <dbReference type="NCBI Taxonomy" id="183268"/>
    <lineage>
        <taxon>Eukaryota</taxon>
        <taxon>Viridiplantae</taxon>
        <taxon>Streptophyta</taxon>
        <taxon>Embryophyta</taxon>
        <taxon>Tracheophyta</taxon>
        <taxon>Spermatophyta</taxon>
        <taxon>Magnoliopsida</taxon>
        <taxon>eudicotyledons</taxon>
        <taxon>Gunneridae</taxon>
        <taxon>Pentapetalae</taxon>
        <taxon>rosids</taxon>
        <taxon>malvids</taxon>
        <taxon>Malvales</taxon>
        <taxon>Malvaceae</taxon>
        <taxon>Malvoideae</taxon>
        <taxon>Hibiscus</taxon>
    </lineage>
</organism>
<evidence type="ECO:0000259" key="7">
    <source>
        <dbReference type="PROSITE" id="PS50102"/>
    </source>
</evidence>
<gene>
    <name evidence="8" type="ORF">HRI_004073900</name>
</gene>
<sequence>MERERENGSGRVNQRRRRGVSVFINYVSRRIHHQSLGEAFRIYGSVVDVFIAYNNLKRLGKPTTFAFVRFKDVEGANKAVMEANGRRMDGYRIKVDFAKPATSGNTMRKNHRSVRKQRDFRSFKEVLLGVERSEHFSAESTKGVSSEKQRNQSNDTSVQVINLVQSVGVAGIDKRPKTIFKHNEIVKVRRRHRKHS</sequence>
<evidence type="ECO:0000256" key="1">
    <source>
        <dbReference type="ARBA" id="ARBA00004123"/>
    </source>
</evidence>
<evidence type="ECO:0000256" key="6">
    <source>
        <dbReference type="PROSITE-ProRule" id="PRU00176"/>
    </source>
</evidence>
<dbReference type="Pfam" id="PF00076">
    <property type="entry name" value="RRM_1"/>
    <property type="match status" value="1"/>
</dbReference>
<protein>
    <recommendedName>
        <fullName evidence="7">RRM domain-containing protein</fullName>
    </recommendedName>
</protein>
<dbReference type="SUPFAM" id="SSF54928">
    <property type="entry name" value="RNA-binding domain, RBD"/>
    <property type="match status" value="1"/>
</dbReference>
<evidence type="ECO:0000256" key="4">
    <source>
        <dbReference type="ARBA" id="ARBA00023187"/>
    </source>
</evidence>
<keyword evidence="5" id="KW-0539">Nucleus</keyword>
<accession>A0A9W7MKM2</accession>
<dbReference type="GO" id="GO:0003723">
    <property type="term" value="F:RNA binding"/>
    <property type="evidence" value="ECO:0007669"/>
    <property type="project" value="UniProtKB-UniRule"/>
</dbReference>
<comment type="caution">
    <text evidence="8">The sequence shown here is derived from an EMBL/GenBank/DDBJ whole genome shotgun (WGS) entry which is preliminary data.</text>
</comment>
<dbReference type="GO" id="GO:0005634">
    <property type="term" value="C:nucleus"/>
    <property type="evidence" value="ECO:0007669"/>
    <property type="project" value="UniProtKB-SubCell"/>
</dbReference>
<evidence type="ECO:0000256" key="5">
    <source>
        <dbReference type="ARBA" id="ARBA00023242"/>
    </source>
</evidence>
<dbReference type="Proteomes" id="UP001165190">
    <property type="component" value="Unassembled WGS sequence"/>
</dbReference>
<dbReference type="OrthoDB" id="439808at2759"/>
<feature type="domain" description="RRM" evidence="7">
    <location>
        <begin position="20"/>
        <end position="100"/>
    </location>
</feature>
<comment type="subcellular location">
    <subcellularLocation>
        <location evidence="1">Nucleus</location>
    </subcellularLocation>
</comment>
<dbReference type="CDD" id="cd00590">
    <property type="entry name" value="RRM_SF"/>
    <property type="match status" value="1"/>
</dbReference>
<name>A0A9W7MKM2_HIBTR</name>
<evidence type="ECO:0000256" key="2">
    <source>
        <dbReference type="ARBA" id="ARBA00022664"/>
    </source>
</evidence>
<evidence type="ECO:0000313" key="8">
    <source>
        <dbReference type="EMBL" id="GMJ04047.1"/>
    </source>
</evidence>
<dbReference type="PANTHER" id="PTHR48028:SF4">
    <property type="entry name" value="SC35-LIKE SPLICING FACTOR"/>
    <property type="match status" value="1"/>
</dbReference>
<keyword evidence="2" id="KW-0507">mRNA processing</keyword>
<dbReference type="InterPro" id="IPR012677">
    <property type="entry name" value="Nucleotide-bd_a/b_plait_sf"/>
</dbReference>
<keyword evidence="3 6" id="KW-0694">RNA-binding</keyword>
<evidence type="ECO:0000256" key="3">
    <source>
        <dbReference type="ARBA" id="ARBA00022884"/>
    </source>
</evidence>
<proteinExistence type="predicted"/>
<dbReference type="PANTHER" id="PTHR48028">
    <property type="entry name" value="GLYCINE-RICH RNA-BINDING PROTEIN RZ1A"/>
    <property type="match status" value="1"/>
</dbReference>
<dbReference type="PROSITE" id="PS50102">
    <property type="entry name" value="RRM"/>
    <property type="match status" value="1"/>
</dbReference>
<dbReference type="InterPro" id="IPR035979">
    <property type="entry name" value="RBD_domain_sf"/>
</dbReference>
<dbReference type="InterPro" id="IPR051106">
    <property type="entry name" value="RNA-bind/splicing_reg"/>
</dbReference>
<dbReference type="AlphaFoldDB" id="A0A9W7MKM2"/>
<evidence type="ECO:0000313" key="9">
    <source>
        <dbReference type="Proteomes" id="UP001165190"/>
    </source>
</evidence>
<keyword evidence="4" id="KW-0508">mRNA splicing</keyword>
<dbReference type="InterPro" id="IPR000504">
    <property type="entry name" value="RRM_dom"/>
</dbReference>
<dbReference type="SMART" id="SM00360">
    <property type="entry name" value="RRM"/>
    <property type="match status" value="1"/>
</dbReference>
<dbReference type="EMBL" id="BSYR01000038">
    <property type="protein sequence ID" value="GMJ04047.1"/>
    <property type="molecule type" value="Genomic_DNA"/>
</dbReference>
<dbReference type="Gene3D" id="3.30.70.330">
    <property type="match status" value="1"/>
</dbReference>
<dbReference type="GO" id="GO:0008380">
    <property type="term" value="P:RNA splicing"/>
    <property type="evidence" value="ECO:0007669"/>
    <property type="project" value="UniProtKB-KW"/>
</dbReference>
<keyword evidence="9" id="KW-1185">Reference proteome</keyword>
<dbReference type="GO" id="GO:0006397">
    <property type="term" value="P:mRNA processing"/>
    <property type="evidence" value="ECO:0007669"/>
    <property type="project" value="UniProtKB-KW"/>
</dbReference>
<reference evidence="8" key="1">
    <citation type="submission" date="2023-05" db="EMBL/GenBank/DDBJ databases">
        <title>Genome and transcriptome analyses reveal genes involved in the formation of fine ridges on petal epidermal cells in Hibiscus trionum.</title>
        <authorList>
            <person name="Koshimizu S."/>
            <person name="Masuda S."/>
            <person name="Ishii T."/>
            <person name="Shirasu K."/>
            <person name="Hoshino A."/>
            <person name="Arita M."/>
        </authorList>
    </citation>
    <scope>NUCLEOTIDE SEQUENCE</scope>
    <source>
        <strain evidence="8">Hamamatsu line</strain>
    </source>
</reference>